<protein>
    <submittedName>
        <fullName evidence="5">Uncharacterized protein</fullName>
    </submittedName>
</protein>
<dbReference type="GO" id="GO:0005634">
    <property type="term" value="C:nucleus"/>
    <property type="evidence" value="ECO:0007669"/>
    <property type="project" value="TreeGrafter"/>
</dbReference>
<dbReference type="Gene3D" id="3.30.390.80">
    <property type="entry name" value="DNA repair protein Rad52/59/22"/>
    <property type="match status" value="1"/>
</dbReference>
<dbReference type="PANTHER" id="PTHR12132:SF1">
    <property type="entry name" value="DNA REPAIR PROTEIN RAD52 HOMOLOG"/>
    <property type="match status" value="1"/>
</dbReference>
<evidence type="ECO:0000313" key="5">
    <source>
        <dbReference type="EMBL" id="KAJ0394925.1"/>
    </source>
</evidence>
<proteinExistence type="inferred from homology"/>
<dbReference type="InterPro" id="IPR007232">
    <property type="entry name" value="Rad52_Rad59_Rad22"/>
</dbReference>
<dbReference type="InterPro" id="IPR041247">
    <property type="entry name" value="Rad52_fam"/>
</dbReference>
<accession>A0AAD5LWS7</accession>
<name>A0AAD5LWS7_PYTIN</name>
<comment type="caution">
    <text evidence="5">The sequence shown here is derived from an EMBL/GenBank/DDBJ whole genome shotgun (WGS) entry which is preliminary data.</text>
</comment>
<dbReference type="InterPro" id="IPR042525">
    <property type="entry name" value="Rad52_Rad59_Rad22_sf"/>
</dbReference>
<keyword evidence="6" id="KW-1185">Reference proteome</keyword>
<comment type="similarity">
    <text evidence="1">Belongs to the RAD52 family.</text>
</comment>
<gene>
    <name evidence="5" type="ORF">P43SY_003144</name>
</gene>
<keyword evidence="4" id="KW-0234">DNA repair</keyword>
<dbReference type="Proteomes" id="UP001209570">
    <property type="component" value="Unassembled WGS sequence"/>
</dbReference>
<evidence type="ECO:0000313" key="6">
    <source>
        <dbReference type="Proteomes" id="UP001209570"/>
    </source>
</evidence>
<evidence type="ECO:0000256" key="4">
    <source>
        <dbReference type="ARBA" id="ARBA00023204"/>
    </source>
</evidence>
<keyword evidence="3" id="KW-0233">DNA recombination</keyword>
<reference evidence="5" key="1">
    <citation type="submission" date="2021-12" db="EMBL/GenBank/DDBJ databases">
        <title>Prjna785345.</title>
        <authorList>
            <person name="Rujirawat T."/>
            <person name="Krajaejun T."/>
        </authorList>
    </citation>
    <scope>NUCLEOTIDE SEQUENCE</scope>
    <source>
        <strain evidence="5">Pi057C3</strain>
    </source>
</reference>
<dbReference type="PANTHER" id="PTHR12132">
    <property type="entry name" value="DNA REPAIR AND RECOMBINATION PROTEIN RAD52, RAD59"/>
    <property type="match status" value="1"/>
</dbReference>
<keyword evidence="2" id="KW-0227">DNA damage</keyword>
<organism evidence="5 6">
    <name type="scientific">Pythium insidiosum</name>
    <name type="common">Pythiosis disease agent</name>
    <dbReference type="NCBI Taxonomy" id="114742"/>
    <lineage>
        <taxon>Eukaryota</taxon>
        <taxon>Sar</taxon>
        <taxon>Stramenopiles</taxon>
        <taxon>Oomycota</taxon>
        <taxon>Peronosporomycetes</taxon>
        <taxon>Pythiales</taxon>
        <taxon>Pythiaceae</taxon>
        <taxon>Pythium</taxon>
    </lineage>
</organism>
<dbReference type="GO" id="GO:0045002">
    <property type="term" value="P:double-strand break repair via single-strand annealing"/>
    <property type="evidence" value="ECO:0007669"/>
    <property type="project" value="TreeGrafter"/>
</dbReference>
<sequence length="209" mass="23323">MKRRLDCAVKTEDGDSGADDQIKQALRDVLTREFLGNILSESVGSSPASTAPRRFGNVPFGATDEANVNAFLHQKLGKENLSRRAGPRGTRLTYIESCKAIELANQAFGFNGWSCRILECKEEYRERKNERWSIGFSSLVRIELKDGTSHEDFGFGQADGQPHLGAAIEQAKKASISDARKRALRLFGEYLGNSCYDREHIRDVHSNKV</sequence>
<dbReference type="FunFam" id="3.30.390.80:FF:000001">
    <property type="entry name" value="DNA repair protein RAD52 homolog"/>
    <property type="match status" value="1"/>
</dbReference>
<dbReference type="GO" id="GO:0006312">
    <property type="term" value="P:mitotic recombination"/>
    <property type="evidence" value="ECO:0007669"/>
    <property type="project" value="TreeGrafter"/>
</dbReference>
<evidence type="ECO:0000256" key="3">
    <source>
        <dbReference type="ARBA" id="ARBA00023172"/>
    </source>
</evidence>
<dbReference type="SUPFAM" id="SSF54768">
    <property type="entry name" value="dsRNA-binding domain-like"/>
    <property type="match status" value="1"/>
</dbReference>
<dbReference type="Pfam" id="PF04098">
    <property type="entry name" value="Rad52_Rad22"/>
    <property type="match status" value="1"/>
</dbReference>
<dbReference type="GO" id="GO:0000724">
    <property type="term" value="P:double-strand break repair via homologous recombination"/>
    <property type="evidence" value="ECO:0007669"/>
    <property type="project" value="TreeGrafter"/>
</dbReference>
<evidence type="ECO:0000256" key="1">
    <source>
        <dbReference type="ARBA" id="ARBA00006638"/>
    </source>
</evidence>
<evidence type="ECO:0000256" key="2">
    <source>
        <dbReference type="ARBA" id="ARBA00022763"/>
    </source>
</evidence>
<dbReference type="AlphaFoldDB" id="A0AAD5LWS7"/>
<dbReference type="EMBL" id="JAKCXM010000374">
    <property type="protein sequence ID" value="KAJ0394925.1"/>
    <property type="molecule type" value="Genomic_DNA"/>
</dbReference>